<dbReference type="EMBL" id="JAYMGO010000022">
    <property type="protein sequence ID" value="KAL1251709.1"/>
    <property type="molecule type" value="Genomic_DNA"/>
</dbReference>
<accession>A0ABR3LJ04</accession>
<dbReference type="Proteomes" id="UP001558613">
    <property type="component" value="Unassembled WGS sequence"/>
</dbReference>
<name>A0ABR3LJ04_9TELE</name>
<evidence type="ECO:0000313" key="2">
    <source>
        <dbReference type="Proteomes" id="UP001558613"/>
    </source>
</evidence>
<protein>
    <submittedName>
        <fullName evidence="1">Uncharacterized protein</fullName>
    </submittedName>
</protein>
<organism evidence="1 2">
    <name type="scientific">Cirrhinus molitorella</name>
    <name type="common">mud carp</name>
    <dbReference type="NCBI Taxonomy" id="172907"/>
    <lineage>
        <taxon>Eukaryota</taxon>
        <taxon>Metazoa</taxon>
        <taxon>Chordata</taxon>
        <taxon>Craniata</taxon>
        <taxon>Vertebrata</taxon>
        <taxon>Euteleostomi</taxon>
        <taxon>Actinopterygii</taxon>
        <taxon>Neopterygii</taxon>
        <taxon>Teleostei</taxon>
        <taxon>Ostariophysi</taxon>
        <taxon>Cypriniformes</taxon>
        <taxon>Cyprinidae</taxon>
        <taxon>Labeoninae</taxon>
        <taxon>Labeonini</taxon>
        <taxon>Cirrhinus</taxon>
    </lineage>
</organism>
<comment type="caution">
    <text evidence="1">The sequence shown here is derived from an EMBL/GenBank/DDBJ whole genome shotgun (WGS) entry which is preliminary data.</text>
</comment>
<evidence type="ECO:0000313" key="1">
    <source>
        <dbReference type="EMBL" id="KAL1251709.1"/>
    </source>
</evidence>
<reference evidence="1 2" key="1">
    <citation type="submission" date="2023-09" db="EMBL/GenBank/DDBJ databases">
        <authorList>
            <person name="Wang M."/>
        </authorList>
    </citation>
    <scope>NUCLEOTIDE SEQUENCE [LARGE SCALE GENOMIC DNA]</scope>
    <source>
        <strain evidence="1">GT-2023</strain>
        <tissue evidence="1">Liver</tissue>
    </source>
</reference>
<keyword evidence="2" id="KW-1185">Reference proteome</keyword>
<gene>
    <name evidence="1" type="ORF">QQF64_019505</name>
</gene>
<proteinExistence type="predicted"/>
<sequence length="75" mass="8781">MLITAATAVAGSLLIVFAVCLIWSCRKHRKTDPEETIQICEEEITVIQYSTHKMYKNRRMKWLMQVLRDVEPVPF</sequence>